<accession>A0A0K3CIT0</accession>
<dbReference type="GO" id="GO:0008270">
    <property type="term" value="F:zinc ion binding"/>
    <property type="evidence" value="ECO:0007669"/>
    <property type="project" value="UniProtKB-KW"/>
</dbReference>
<dbReference type="EMBL" id="CWKI01000009">
    <property type="protein sequence ID" value="CTR08833.1"/>
    <property type="molecule type" value="Genomic_DNA"/>
</dbReference>
<keyword evidence="3" id="KW-0862">Zinc</keyword>
<evidence type="ECO:0000313" key="7">
    <source>
        <dbReference type="Proteomes" id="UP000199069"/>
    </source>
</evidence>
<evidence type="ECO:0000256" key="3">
    <source>
        <dbReference type="ARBA" id="ARBA00022833"/>
    </source>
</evidence>
<keyword evidence="7" id="KW-1185">Reference proteome</keyword>
<evidence type="ECO:0000259" key="5">
    <source>
        <dbReference type="PROSITE" id="PS50865"/>
    </source>
</evidence>
<reference evidence="6 7" key="1">
    <citation type="submission" date="2015-07" db="EMBL/GenBank/DDBJ databases">
        <authorList>
            <person name="Cajimat M.N.B."/>
            <person name="Milazzo M.L."/>
            <person name="Fulhorst C.F."/>
        </authorList>
    </citation>
    <scope>NUCLEOTIDE SEQUENCE [LARGE SCALE GENOMIC DNA]</scope>
    <source>
        <strain evidence="6">Single colony</strain>
    </source>
</reference>
<evidence type="ECO:0000256" key="1">
    <source>
        <dbReference type="ARBA" id="ARBA00022723"/>
    </source>
</evidence>
<evidence type="ECO:0000256" key="4">
    <source>
        <dbReference type="PROSITE-ProRule" id="PRU00134"/>
    </source>
</evidence>
<dbReference type="SUPFAM" id="SSF144232">
    <property type="entry name" value="HIT/MYND zinc finger-like"/>
    <property type="match status" value="1"/>
</dbReference>
<organism evidence="6 7">
    <name type="scientific">Rhodotorula toruloides</name>
    <name type="common">Yeast</name>
    <name type="synonym">Rhodosporidium toruloides</name>
    <dbReference type="NCBI Taxonomy" id="5286"/>
    <lineage>
        <taxon>Eukaryota</taxon>
        <taxon>Fungi</taxon>
        <taxon>Dikarya</taxon>
        <taxon>Basidiomycota</taxon>
        <taxon>Pucciniomycotina</taxon>
        <taxon>Microbotryomycetes</taxon>
        <taxon>Sporidiobolales</taxon>
        <taxon>Sporidiobolaceae</taxon>
        <taxon>Rhodotorula</taxon>
    </lineage>
</organism>
<evidence type="ECO:0000313" key="6">
    <source>
        <dbReference type="EMBL" id="CTR08833.1"/>
    </source>
</evidence>
<proteinExistence type="predicted"/>
<sequence>MGTGKTGACLVCGKETSTLCSKCAKAGHDLFFCSPEHQKLVWAEHRRVCGRRLALDPWPCMAEFLDQVAKVPAYYTAQHIHDFTAGHNHPFDLFTAQPALADFRCVEIRRKCRSRNLHDVLGKTDVFQVIPEFWLHFCPATPVGVAWYAGMQHRVDILFSLLHRHAQEDPNVPLAYCRNAYKQVEEYLLSPASNVGPCASLMINTFRRLIDPDTMVLHIKIL</sequence>
<dbReference type="Pfam" id="PF01753">
    <property type="entry name" value="zf-MYND"/>
    <property type="match status" value="1"/>
</dbReference>
<keyword evidence="1" id="KW-0479">Metal-binding</keyword>
<gene>
    <name evidence="6" type="primary">FGENESH: predicted gene_9.40</name>
    <name evidence="6" type="ORF">BN2166_0046940</name>
</gene>
<name>A0A0K3CIT0_RHOTO</name>
<dbReference type="InterPro" id="IPR002893">
    <property type="entry name" value="Znf_MYND"/>
</dbReference>
<dbReference type="Gene3D" id="6.10.140.2220">
    <property type="match status" value="1"/>
</dbReference>
<dbReference type="AlphaFoldDB" id="A0A0K3CIT0"/>
<dbReference type="PROSITE" id="PS50865">
    <property type="entry name" value="ZF_MYND_2"/>
    <property type="match status" value="1"/>
</dbReference>
<dbReference type="Proteomes" id="UP000199069">
    <property type="component" value="Unassembled WGS sequence"/>
</dbReference>
<protein>
    <submittedName>
        <fullName evidence="6">BY PROTMAP: gi|472580986|gb|EMS18747.1| zinc finger, MYND-type protein [Rhodosporidium toruloides NP11] gi|647402712|emb|CDR48927.1| RHTO0S21e01816g1_1 [Rhodosporidium toruloides]</fullName>
    </submittedName>
</protein>
<feature type="domain" description="MYND-type" evidence="5">
    <location>
        <begin position="9"/>
        <end position="49"/>
    </location>
</feature>
<evidence type="ECO:0000256" key="2">
    <source>
        <dbReference type="ARBA" id="ARBA00022771"/>
    </source>
</evidence>
<keyword evidence="2 4" id="KW-0863">Zinc-finger</keyword>